<feature type="domain" description="Transposase IS4 N-terminal" evidence="3">
    <location>
        <begin position="18"/>
        <end position="112"/>
    </location>
</feature>
<keyword evidence="1" id="KW-0472">Membrane</keyword>
<evidence type="ECO:0000259" key="2">
    <source>
        <dbReference type="Pfam" id="PF01609"/>
    </source>
</evidence>
<dbReference type="InterPro" id="IPR012337">
    <property type="entry name" value="RNaseH-like_sf"/>
</dbReference>
<dbReference type="InterPro" id="IPR047952">
    <property type="entry name" value="Transpos_IS4"/>
</dbReference>
<dbReference type="GO" id="GO:0004803">
    <property type="term" value="F:transposase activity"/>
    <property type="evidence" value="ECO:0007669"/>
    <property type="project" value="InterPro"/>
</dbReference>
<evidence type="ECO:0000313" key="4">
    <source>
        <dbReference type="EMBL" id="AZQ39920.1"/>
    </source>
</evidence>
<dbReference type="GO" id="GO:0003677">
    <property type="term" value="F:DNA binding"/>
    <property type="evidence" value="ECO:0007669"/>
    <property type="project" value="InterPro"/>
</dbReference>
<dbReference type="Pfam" id="PF13006">
    <property type="entry name" value="Nterm_IS4"/>
    <property type="match status" value="1"/>
</dbReference>
<feature type="transmembrane region" description="Helical" evidence="1">
    <location>
        <begin position="51"/>
        <end position="68"/>
    </location>
</feature>
<keyword evidence="5" id="KW-1185">Reference proteome</keyword>
<dbReference type="PANTHER" id="PTHR37529">
    <property type="entry name" value="TRANSPOSASE INSG FOR INSERTION SEQUENCE ELEMENT IS4-RELATED"/>
    <property type="match status" value="1"/>
</dbReference>
<dbReference type="AlphaFoldDB" id="A0A3S9MLA3"/>
<dbReference type="SUPFAM" id="SSF53098">
    <property type="entry name" value="Ribonuclease H-like"/>
    <property type="match status" value="1"/>
</dbReference>
<dbReference type="InterPro" id="IPR024473">
    <property type="entry name" value="Transposases_IS4_N"/>
</dbReference>
<dbReference type="Proteomes" id="UP000280298">
    <property type="component" value="Chromosome"/>
</dbReference>
<accession>A0A3S9MLA3</accession>
<evidence type="ECO:0000256" key="1">
    <source>
        <dbReference type="SAM" id="Phobius"/>
    </source>
</evidence>
<dbReference type="OrthoDB" id="477305at2"/>
<protein>
    <submittedName>
        <fullName evidence="4">IS4 family transposase</fullName>
    </submittedName>
</protein>
<dbReference type="EMBL" id="CP034539">
    <property type="protein sequence ID" value="AZQ39920.1"/>
    <property type="molecule type" value="Genomic_DNA"/>
</dbReference>
<dbReference type="Pfam" id="PF01609">
    <property type="entry name" value="DDE_Tnp_1"/>
    <property type="match status" value="1"/>
</dbReference>
<keyword evidence="1" id="KW-0812">Transmembrane</keyword>
<name>A0A3S9MLA3_9ACTN</name>
<dbReference type="InterPro" id="IPR002559">
    <property type="entry name" value="Transposase_11"/>
</dbReference>
<dbReference type="PANTHER" id="PTHR37529:SF1">
    <property type="entry name" value="TRANSPOSASE INSG FOR INSERTION SEQUENCE ELEMENT IS4-RELATED"/>
    <property type="match status" value="1"/>
</dbReference>
<evidence type="ECO:0000313" key="5">
    <source>
        <dbReference type="Proteomes" id="UP000280298"/>
    </source>
</evidence>
<gene>
    <name evidence="4" type="ORF">EJ357_46320</name>
</gene>
<dbReference type="KEGG" id="scya:EJ357_46320"/>
<feature type="domain" description="Transposase IS4-like" evidence="2">
    <location>
        <begin position="130"/>
        <end position="353"/>
    </location>
</feature>
<keyword evidence="1" id="KW-1133">Transmembrane helix</keyword>
<proteinExistence type="predicted"/>
<organism evidence="4 5">
    <name type="scientific">Streptomyces cyaneochromogenes</name>
    <dbReference type="NCBI Taxonomy" id="2496836"/>
    <lineage>
        <taxon>Bacteria</taxon>
        <taxon>Bacillati</taxon>
        <taxon>Actinomycetota</taxon>
        <taxon>Actinomycetes</taxon>
        <taxon>Kitasatosporales</taxon>
        <taxon>Streptomycetaceae</taxon>
        <taxon>Streptomyces</taxon>
    </lineage>
</organism>
<dbReference type="GO" id="GO:0006313">
    <property type="term" value="P:DNA transposition"/>
    <property type="evidence" value="ECO:0007669"/>
    <property type="project" value="InterPro"/>
</dbReference>
<sequence>MLPGVVRVSADVGELSGLGLLTWVYPSGLVDRVVAACGRAEQRRRLLPARLVVYFVLGLALFSPAPYLDVMRHLVEGLRGRGLLGEWHIPAKSSLFRARQRLGPEPLRVLFATTAKPMGTQATPGCFWRGLQLLAVDATCWDVADSPANEAAFGRPGNSRGHDKSSFPQVRMACLIEVGTHLVLDAELAGCRTGEVTLVGRLPRSCGPGQLLLADREFLGVPLWRAFTATGADLLWRVPANRILPVDRQLRDGSWISRIHAHTDRAHTDPVAVRVVAYQLNGTGREGDDYRLVTSLLDARRYPARQLAALYQERWEAEAVFAELKTHQRGARVVLSSKTPDGVLQQIWAHLLVHHALRELMVRTAATRGLDADRISFTETLRSARRSVTVTPGSFSP</sequence>
<evidence type="ECO:0000259" key="3">
    <source>
        <dbReference type="Pfam" id="PF13006"/>
    </source>
</evidence>
<dbReference type="NCBIfam" id="NF033592">
    <property type="entry name" value="transpos_IS4_1"/>
    <property type="match status" value="1"/>
</dbReference>
<reference evidence="4 5" key="1">
    <citation type="journal article" date="2019" name="Int. J. Syst. Evol. Microbiol.">
        <title>Streptomyces cyaneochromogenes sp. nov., a blue pigment-producing actinomycete from manganese-contaminated soil.</title>
        <authorList>
            <person name="Tang X."/>
            <person name="Zhao J."/>
            <person name="Li K."/>
            <person name="Chen Z."/>
            <person name="Sun Y."/>
            <person name="Gao J."/>
        </authorList>
    </citation>
    <scope>NUCLEOTIDE SEQUENCE [LARGE SCALE GENOMIC DNA]</scope>
    <source>
        <strain evidence="4 5">MK-45</strain>
    </source>
</reference>